<dbReference type="Pfam" id="PF08164">
    <property type="entry name" value="TRAUB"/>
    <property type="match status" value="1"/>
</dbReference>
<dbReference type="PANTHER" id="PTHR15565">
    <property type="entry name" value="AATF PROTEIN APOPTOSIS ANTAGONIZING TRANSCRIPTION FACTOR"/>
    <property type="match status" value="1"/>
</dbReference>
<dbReference type="AlphaFoldDB" id="L1LC28"/>
<name>L1LC28_THEEQ</name>
<protein>
    <recommendedName>
        <fullName evidence="1">Apoptosis-antagonizing transcription factor C-terminal domain-containing protein</fullName>
    </recommendedName>
</protein>
<dbReference type="PANTHER" id="PTHR15565:SF0">
    <property type="entry name" value="PROTEIN AATF"/>
    <property type="match status" value="1"/>
</dbReference>
<dbReference type="GeneID" id="15804358"/>
<dbReference type="RefSeq" id="XP_004832175.1">
    <property type="nucleotide sequence ID" value="XM_004832118.1"/>
</dbReference>
<gene>
    <name evidence="2" type="ORF">BEWA_012820</name>
</gene>
<evidence type="ECO:0000313" key="3">
    <source>
        <dbReference type="Proteomes" id="UP000031512"/>
    </source>
</evidence>
<reference evidence="2 3" key="1">
    <citation type="journal article" date="2012" name="BMC Genomics">
        <title>Comparative genomic analysis and phylogenetic position of Theileria equi.</title>
        <authorList>
            <person name="Kappmeyer L.S."/>
            <person name="Thiagarajan M."/>
            <person name="Herndon D.R."/>
            <person name="Ramsay J.D."/>
            <person name="Caler E."/>
            <person name="Djikeng A."/>
            <person name="Gillespie J.J."/>
            <person name="Lau A.O."/>
            <person name="Roalson E.H."/>
            <person name="Silva J.C."/>
            <person name="Silva M.G."/>
            <person name="Suarez C.E."/>
            <person name="Ueti M.W."/>
            <person name="Nene V.M."/>
            <person name="Mealey R.H."/>
            <person name="Knowles D.P."/>
            <person name="Brayton K.A."/>
        </authorList>
    </citation>
    <scope>NUCLEOTIDE SEQUENCE [LARGE SCALE GENOMIC DNA]</scope>
    <source>
        <strain evidence="2 3">WA</strain>
    </source>
</reference>
<dbReference type="VEuPathDB" id="PiroplasmaDB:BEWA_012820"/>
<dbReference type="EMBL" id="ACOU01000004">
    <property type="protein sequence ID" value="EKX72723.1"/>
    <property type="molecule type" value="Genomic_DNA"/>
</dbReference>
<dbReference type="OrthoDB" id="361595at2759"/>
<dbReference type="InterPro" id="IPR012617">
    <property type="entry name" value="AATF_C"/>
</dbReference>
<organism evidence="2 3">
    <name type="scientific">Theileria equi strain WA</name>
    <dbReference type="NCBI Taxonomy" id="1537102"/>
    <lineage>
        <taxon>Eukaryota</taxon>
        <taxon>Sar</taxon>
        <taxon>Alveolata</taxon>
        <taxon>Apicomplexa</taxon>
        <taxon>Aconoidasida</taxon>
        <taxon>Piroplasmida</taxon>
        <taxon>Theileriidae</taxon>
        <taxon>Theileria</taxon>
    </lineage>
</organism>
<sequence>MKSSSHKQVKKQCKDYSNIIRIRIQLQRLNSLIQRWPHPSLQKELLKDHKTEGRNQLEEIQRNLQVIFLSLLKKAALAGQNKVKETDFDSIDILPRRRSHLLQRLDALNDSTKIKVDKTFQVLNQNISNQVHYFLENSSKFVNKSHLVNIPENTVGYEFLKTRIGLEKAKPLFLSQVYNDQVFYVKLLNQILQEEPDVDLKNEESLLKNNQQDKSRLSLSKTSKGRRIRYTVIEKLKNFVERTRKKTYNSEEFTDFLISSLTKEVELGNSKYNLDSFLELFRDEKFETLTLKAPIKHAYRIISLSEQIKRSVPGVQTHIEMVNFFDNEGDRRLNSKLLIRIHRK</sequence>
<keyword evidence="3" id="KW-1185">Reference proteome</keyword>
<evidence type="ECO:0000313" key="2">
    <source>
        <dbReference type="EMBL" id="EKX72723.1"/>
    </source>
</evidence>
<dbReference type="GO" id="GO:0005730">
    <property type="term" value="C:nucleolus"/>
    <property type="evidence" value="ECO:0007669"/>
    <property type="project" value="TreeGrafter"/>
</dbReference>
<dbReference type="KEGG" id="beq:BEWA_012820"/>
<evidence type="ECO:0000259" key="1">
    <source>
        <dbReference type="Pfam" id="PF08164"/>
    </source>
</evidence>
<dbReference type="InterPro" id="IPR039223">
    <property type="entry name" value="AATF/Bfr2"/>
</dbReference>
<proteinExistence type="predicted"/>
<comment type="caution">
    <text evidence="2">The sequence shown here is derived from an EMBL/GenBank/DDBJ whole genome shotgun (WGS) entry which is preliminary data.</text>
</comment>
<feature type="domain" description="Apoptosis-antagonizing transcription factor C-terminal" evidence="1">
    <location>
        <begin position="184"/>
        <end position="261"/>
    </location>
</feature>
<dbReference type="Proteomes" id="UP000031512">
    <property type="component" value="Unassembled WGS sequence"/>
</dbReference>
<dbReference type="eggNOG" id="ENOG502TN3M">
    <property type="taxonomic scope" value="Eukaryota"/>
</dbReference>
<accession>L1LC28</accession>